<feature type="compositionally biased region" description="Basic and acidic residues" evidence="1">
    <location>
        <begin position="551"/>
        <end position="562"/>
    </location>
</feature>
<feature type="domain" description="SprT-like" evidence="2">
    <location>
        <begin position="789"/>
        <end position="941"/>
    </location>
</feature>
<dbReference type="HOGENOM" id="CLU_011697_0_0_1"/>
<feature type="compositionally biased region" description="Basic and acidic residues" evidence="1">
    <location>
        <begin position="409"/>
        <end position="424"/>
    </location>
</feature>
<feature type="compositionally biased region" description="Polar residues" evidence="1">
    <location>
        <begin position="327"/>
        <end position="337"/>
    </location>
</feature>
<dbReference type="GO" id="GO:0045739">
    <property type="term" value="P:positive regulation of DNA repair"/>
    <property type="evidence" value="ECO:0007669"/>
    <property type="project" value="EnsemblMetazoa"/>
</dbReference>
<keyword evidence="4" id="KW-1185">Reference proteome</keyword>
<feature type="compositionally biased region" description="Polar residues" evidence="1">
    <location>
        <begin position="299"/>
        <end position="308"/>
    </location>
</feature>
<feature type="compositionally biased region" description="Basic and acidic residues" evidence="1">
    <location>
        <begin position="238"/>
        <end position="248"/>
    </location>
</feature>
<feature type="compositionally biased region" description="Acidic residues" evidence="1">
    <location>
        <begin position="381"/>
        <end position="392"/>
    </location>
</feature>
<evidence type="ECO:0000256" key="1">
    <source>
        <dbReference type="SAM" id="MobiDB-lite"/>
    </source>
</evidence>
<dbReference type="CTD" id="93953"/>
<feature type="compositionally biased region" description="Acidic residues" evidence="1">
    <location>
        <begin position="121"/>
        <end position="130"/>
    </location>
</feature>
<dbReference type="Proteomes" id="UP000007801">
    <property type="component" value="Unassembled WGS sequence"/>
</dbReference>
<dbReference type="Pfam" id="PF17283">
    <property type="entry name" value="Zn_ribbon_SprT"/>
    <property type="match status" value="1"/>
</dbReference>
<feature type="compositionally biased region" description="Basic and acidic residues" evidence="1">
    <location>
        <begin position="189"/>
        <end position="203"/>
    </location>
</feature>
<dbReference type="GeneID" id="6503765"/>
<dbReference type="FunCoup" id="B3MR26">
    <property type="interactions" value="65"/>
</dbReference>
<dbReference type="AlphaFoldDB" id="B3MR26"/>
<feature type="region of interest" description="Disordered" evidence="1">
    <location>
        <begin position="189"/>
        <end position="440"/>
    </location>
</feature>
<feature type="compositionally biased region" description="Basic and acidic residues" evidence="1">
    <location>
        <begin position="261"/>
        <end position="273"/>
    </location>
</feature>
<evidence type="ECO:0000313" key="3">
    <source>
        <dbReference type="EMBL" id="EDV34231.1"/>
    </source>
</evidence>
<dbReference type="SMART" id="SM00731">
    <property type="entry name" value="SprT"/>
    <property type="match status" value="1"/>
</dbReference>
<dbReference type="STRING" id="7217.B3MR26"/>
<dbReference type="Pfam" id="PF10263">
    <property type="entry name" value="SprT-like"/>
    <property type="match status" value="1"/>
</dbReference>
<organism evidence="3 4">
    <name type="scientific">Drosophila ananassae</name>
    <name type="common">Fruit fly</name>
    <dbReference type="NCBI Taxonomy" id="7217"/>
    <lineage>
        <taxon>Eukaryota</taxon>
        <taxon>Metazoa</taxon>
        <taxon>Ecdysozoa</taxon>
        <taxon>Arthropoda</taxon>
        <taxon>Hexapoda</taxon>
        <taxon>Insecta</taxon>
        <taxon>Pterygota</taxon>
        <taxon>Neoptera</taxon>
        <taxon>Endopterygota</taxon>
        <taxon>Diptera</taxon>
        <taxon>Brachycera</taxon>
        <taxon>Muscomorpha</taxon>
        <taxon>Ephydroidea</taxon>
        <taxon>Drosophilidae</taxon>
        <taxon>Drosophila</taxon>
        <taxon>Sophophora</taxon>
    </lineage>
</organism>
<sequence length="1018" mass="113367">MADHQYKLFRAVDPSTVKVPFKEKFANLTLSSKKKQAPKAPKEEPPGSMPAAKESFGSCEPREQAAEDLDGSEYMDALQLSGDDNQEVEHLSFKISNLTMQPKGQQMPQPEISICISSTTEEGEDTDAEDSCITISSDSSGEDQAHEKAAPDSMAVSDRLTQLDPDQEPIPAPVLTTSKVQRIEAFLRDVSFERREMERHRETTPSPLSSNKRQKSRLASADTESMPTDEDWLPAKTRPIDSSKRLADNETEVDTICSAADETRMDSSKRLVDDETVANTLSSEDLRDSSKRLADNDTELNTVCSDNSTLHDDEPIPDESIEIPETASESEASPQKPSSSNSNHTSSAEEEGQPVSFQVSSINISAKINIKISIPPMESSSAEEEEADEEENLPPPRATKSIQSSEEIVAEKQQQEREHQDHQKSMLSTGDASEDEQFLTQAEKLLNQLYGKSWQTPDVIRTLKRSSGSGGKTAPLKPRNLNPPAAPATTAKKKRPPPPKPDESVLGDFSIFKRALRANETPLNSTRLPPVRAAQTERRPQRKAAPRPRTNHIDEDRWRALVDSESGTDASDDEDADATVSGNSSDSSDEEQKAGDITYLDLTKAEVEVISNPDEDEQSPKFHRRLDDILRSCRAGSKAKIPATPPPQQGTTRRQLFTPNTGYEDDKEAKEIVDRAVDLDMLDELEKEHLPGTPVHKRLQEVKKKLGIAQETPKATPIFKLHTPQTAPPKPTAPPKSTARKAKQPSKPAPPVTESRKCSFLKSLEGQVSRERADNEAYFYRENFTRNKDQLALHLYKMFNAQVFNNELDVPITWSKLLRNTAGRCMNKRKLNLRSSSIELSVKVLTTADRLRCTLIHELCHAAAWVFNGEGGHGRVWKMWARCAMDKFPDLPEIKVCHSYNIEFKYTYKCMSCNTSSHAHSRSRKVENLRCRLCRGPITLLLNKKDKQGNIVSTPAGEAKGFAKFVKDNFNKFKKDDLTAAQVMRLLSVEYAKQKDQKLTGETAASIAGRVEVLTLDD</sequence>
<name>B3MR26_DROAN</name>
<evidence type="ECO:0000259" key="2">
    <source>
        <dbReference type="SMART" id="SM00731"/>
    </source>
</evidence>
<dbReference type="eggNOG" id="KOG3854">
    <property type="taxonomic scope" value="Eukaryota"/>
</dbReference>
<accession>B3MR26</accession>
<dbReference type="GO" id="GO:0043186">
    <property type="term" value="C:P granule"/>
    <property type="evidence" value="ECO:0007669"/>
    <property type="project" value="EnsemblMetazoa"/>
</dbReference>
<dbReference type="PANTHER" id="PTHR23099">
    <property type="entry name" value="TRANSCRIPTIONAL REGULATOR"/>
    <property type="match status" value="1"/>
</dbReference>
<dbReference type="KEGG" id="dan:6503765"/>
<reference evidence="3 4" key="1">
    <citation type="journal article" date="2007" name="Nature">
        <title>Evolution of genes and genomes on the Drosophila phylogeny.</title>
        <authorList>
            <consortium name="Drosophila 12 Genomes Consortium"/>
            <person name="Clark A.G."/>
            <person name="Eisen M.B."/>
            <person name="Smith D.R."/>
            <person name="Bergman C.M."/>
            <person name="Oliver B."/>
            <person name="Markow T.A."/>
            <person name="Kaufman T.C."/>
            <person name="Kellis M."/>
            <person name="Gelbart W."/>
            <person name="Iyer V.N."/>
            <person name="Pollard D.A."/>
            <person name="Sackton T.B."/>
            <person name="Larracuente A.M."/>
            <person name="Singh N.D."/>
            <person name="Abad J.P."/>
            <person name="Abt D.N."/>
            <person name="Adryan B."/>
            <person name="Aguade M."/>
            <person name="Akashi H."/>
            <person name="Anderson W.W."/>
            <person name="Aquadro C.F."/>
            <person name="Ardell D.H."/>
            <person name="Arguello R."/>
            <person name="Artieri C.G."/>
            <person name="Barbash D.A."/>
            <person name="Barker D."/>
            <person name="Barsanti P."/>
            <person name="Batterham P."/>
            <person name="Batzoglou S."/>
            <person name="Begun D."/>
            <person name="Bhutkar A."/>
            <person name="Blanco E."/>
            <person name="Bosak S.A."/>
            <person name="Bradley R.K."/>
            <person name="Brand A.D."/>
            <person name="Brent M.R."/>
            <person name="Brooks A.N."/>
            <person name="Brown R.H."/>
            <person name="Butlin R.K."/>
            <person name="Caggese C."/>
            <person name="Calvi B.R."/>
            <person name="Bernardo de Carvalho A."/>
            <person name="Caspi A."/>
            <person name="Castrezana S."/>
            <person name="Celniker S.E."/>
            <person name="Chang J.L."/>
            <person name="Chapple C."/>
            <person name="Chatterji S."/>
            <person name="Chinwalla A."/>
            <person name="Civetta A."/>
            <person name="Clifton S.W."/>
            <person name="Comeron J.M."/>
            <person name="Costello J.C."/>
            <person name="Coyne J.A."/>
            <person name="Daub J."/>
            <person name="David R.G."/>
            <person name="Delcher A.L."/>
            <person name="Delehaunty K."/>
            <person name="Do C.B."/>
            <person name="Ebling H."/>
            <person name="Edwards K."/>
            <person name="Eickbush T."/>
            <person name="Evans J.D."/>
            <person name="Filipski A."/>
            <person name="Findeiss S."/>
            <person name="Freyhult E."/>
            <person name="Fulton L."/>
            <person name="Fulton R."/>
            <person name="Garcia A.C."/>
            <person name="Gardiner A."/>
            <person name="Garfield D.A."/>
            <person name="Garvin B.E."/>
            <person name="Gibson G."/>
            <person name="Gilbert D."/>
            <person name="Gnerre S."/>
            <person name="Godfrey J."/>
            <person name="Good R."/>
            <person name="Gotea V."/>
            <person name="Gravely B."/>
            <person name="Greenberg A.J."/>
            <person name="Griffiths-Jones S."/>
            <person name="Gross S."/>
            <person name="Guigo R."/>
            <person name="Gustafson E.A."/>
            <person name="Haerty W."/>
            <person name="Hahn M.W."/>
            <person name="Halligan D.L."/>
            <person name="Halpern A.L."/>
            <person name="Halter G.M."/>
            <person name="Han M.V."/>
            <person name="Heger A."/>
            <person name="Hillier L."/>
            <person name="Hinrichs A.S."/>
            <person name="Holmes I."/>
            <person name="Hoskins R.A."/>
            <person name="Hubisz M.J."/>
            <person name="Hultmark D."/>
            <person name="Huntley M.A."/>
            <person name="Jaffe D.B."/>
            <person name="Jagadeeshan S."/>
            <person name="Jeck W.R."/>
            <person name="Johnson J."/>
            <person name="Jones C.D."/>
            <person name="Jordan W.C."/>
            <person name="Karpen G.H."/>
            <person name="Kataoka E."/>
            <person name="Keightley P.D."/>
            <person name="Kheradpour P."/>
            <person name="Kirkness E.F."/>
            <person name="Koerich L.B."/>
            <person name="Kristiansen K."/>
            <person name="Kudrna D."/>
            <person name="Kulathinal R.J."/>
            <person name="Kumar S."/>
            <person name="Kwok R."/>
            <person name="Lander E."/>
            <person name="Langley C.H."/>
            <person name="Lapoint R."/>
            <person name="Lazzaro B.P."/>
            <person name="Lee S.J."/>
            <person name="Levesque L."/>
            <person name="Li R."/>
            <person name="Lin C.F."/>
            <person name="Lin M.F."/>
            <person name="Lindblad-Toh K."/>
            <person name="Llopart A."/>
            <person name="Long M."/>
            <person name="Low L."/>
            <person name="Lozovsky E."/>
            <person name="Lu J."/>
            <person name="Luo M."/>
            <person name="Machado C.A."/>
            <person name="Makalowski W."/>
            <person name="Marzo M."/>
            <person name="Matsuda M."/>
            <person name="Matzkin L."/>
            <person name="McAllister B."/>
            <person name="McBride C.S."/>
            <person name="McKernan B."/>
            <person name="McKernan K."/>
            <person name="Mendez-Lago M."/>
            <person name="Minx P."/>
            <person name="Mollenhauer M.U."/>
            <person name="Montooth K."/>
            <person name="Mount S.M."/>
            <person name="Mu X."/>
            <person name="Myers E."/>
            <person name="Negre B."/>
            <person name="Newfeld S."/>
            <person name="Nielsen R."/>
            <person name="Noor M.A."/>
            <person name="O'Grady P."/>
            <person name="Pachter L."/>
            <person name="Papaceit M."/>
            <person name="Parisi M.J."/>
            <person name="Parisi M."/>
            <person name="Parts L."/>
            <person name="Pedersen J.S."/>
            <person name="Pesole G."/>
            <person name="Phillippy A.M."/>
            <person name="Ponting C.P."/>
            <person name="Pop M."/>
            <person name="Porcelli D."/>
            <person name="Powell J.R."/>
            <person name="Prohaska S."/>
            <person name="Pruitt K."/>
            <person name="Puig M."/>
            <person name="Quesneville H."/>
            <person name="Ram K.R."/>
            <person name="Rand D."/>
            <person name="Rasmussen M.D."/>
            <person name="Reed L.K."/>
            <person name="Reenan R."/>
            <person name="Reily A."/>
            <person name="Remington K.A."/>
            <person name="Rieger T.T."/>
            <person name="Ritchie M.G."/>
            <person name="Robin C."/>
            <person name="Rogers Y.H."/>
            <person name="Rohde C."/>
            <person name="Rozas J."/>
            <person name="Rubenfield M.J."/>
            <person name="Ruiz A."/>
            <person name="Russo S."/>
            <person name="Salzberg S.L."/>
            <person name="Sanchez-Gracia A."/>
            <person name="Saranga D.J."/>
            <person name="Sato H."/>
            <person name="Schaeffer S.W."/>
            <person name="Schatz M.C."/>
            <person name="Schlenke T."/>
            <person name="Schwartz R."/>
            <person name="Segarra C."/>
            <person name="Singh R.S."/>
            <person name="Sirot L."/>
            <person name="Sirota M."/>
            <person name="Sisneros N.B."/>
            <person name="Smith C.D."/>
            <person name="Smith T.F."/>
            <person name="Spieth J."/>
            <person name="Stage D.E."/>
            <person name="Stark A."/>
            <person name="Stephan W."/>
            <person name="Strausberg R.L."/>
            <person name="Strempel S."/>
            <person name="Sturgill D."/>
            <person name="Sutton G."/>
            <person name="Sutton G.G."/>
            <person name="Tao W."/>
            <person name="Teichmann S."/>
            <person name="Tobari Y.N."/>
            <person name="Tomimura Y."/>
            <person name="Tsolas J.M."/>
            <person name="Valente V.L."/>
            <person name="Venter E."/>
            <person name="Venter J.C."/>
            <person name="Vicario S."/>
            <person name="Vieira F.G."/>
            <person name="Vilella A.J."/>
            <person name="Villasante A."/>
            <person name="Walenz B."/>
            <person name="Wang J."/>
            <person name="Wasserman M."/>
            <person name="Watts T."/>
            <person name="Wilson D."/>
            <person name="Wilson R.K."/>
            <person name="Wing R.A."/>
            <person name="Wolfner M.F."/>
            <person name="Wong A."/>
            <person name="Wong G.K."/>
            <person name="Wu C.I."/>
            <person name="Wu G."/>
            <person name="Yamamoto D."/>
            <person name="Yang H.P."/>
            <person name="Yang S.P."/>
            <person name="Yorke J.A."/>
            <person name="Yoshida K."/>
            <person name="Zdobnov E."/>
            <person name="Zhang P."/>
            <person name="Zhang Y."/>
            <person name="Zimin A.V."/>
            <person name="Baldwin J."/>
            <person name="Abdouelleil A."/>
            <person name="Abdulkadir J."/>
            <person name="Abebe A."/>
            <person name="Abera B."/>
            <person name="Abreu J."/>
            <person name="Acer S.C."/>
            <person name="Aftuck L."/>
            <person name="Alexander A."/>
            <person name="An P."/>
            <person name="Anderson E."/>
            <person name="Anderson S."/>
            <person name="Arachi H."/>
            <person name="Azer M."/>
            <person name="Bachantsang P."/>
            <person name="Barry A."/>
            <person name="Bayul T."/>
            <person name="Berlin A."/>
            <person name="Bessette D."/>
            <person name="Bloom T."/>
            <person name="Blye J."/>
            <person name="Boguslavskiy L."/>
            <person name="Bonnet C."/>
            <person name="Boukhgalter B."/>
            <person name="Bourzgui I."/>
            <person name="Brown A."/>
            <person name="Cahill P."/>
            <person name="Channer S."/>
            <person name="Cheshatsang Y."/>
            <person name="Chuda L."/>
            <person name="Citroen M."/>
            <person name="Collymore A."/>
            <person name="Cooke P."/>
            <person name="Costello M."/>
            <person name="D'Aco K."/>
            <person name="Daza R."/>
            <person name="De Haan G."/>
            <person name="DeGray S."/>
            <person name="DeMaso C."/>
            <person name="Dhargay N."/>
            <person name="Dooley K."/>
            <person name="Dooley E."/>
            <person name="Doricent M."/>
            <person name="Dorje P."/>
            <person name="Dorjee K."/>
            <person name="Dupes A."/>
            <person name="Elong R."/>
            <person name="Falk J."/>
            <person name="Farina A."/>
            <person name="Faro S."/>
            <person name="Ferguson D."/>
            <person name="Fisher S."/>
            <person name="Foley C.D."/>
            <person name="Franke A."/>
            <person name="Friedrich D."/>
            <person name="Gadbois L."/>
            <person name="Gearin G."/>
            <person name="Gearin C.R."/>
            <person name="Giannoukos G."/>
            <person name="Goode T."/>
            <person name="Graham J."/>
            <person name="Grandbois E."/>
            <person name="Grewal S."/>
            <person name="Gyaltsen K."/>
            <person name="Hafez N."/>
            <person name="Hagos B."/>
            <person name="Hall J."/>
            <person name="Henson C."/>
            <person name="Hollinger A."/>
            <person name="Honan T."/>
            <person name="Huard M.D."/>
            <person name="Hughes L."/>
            <person name="Hurhula B."/>
            <person name="Husby M.E."/>
            <person name="Kamat A."/>
            <person name="Kanga B."/>
            <person name="Kashin S."/>
            <person name="Khazanovich D."/>
            <person name="Kisner P."/>
            <person name="Lance K."/>
            <person name="Lara M."/>
            <person name="Lee W."/>
            <person name="Lennon N."/>
            <person name="Letendre F."/>
            <person name="LeVine R."/>
            <person name="Lipovsky A."/>
            <person name="Liu X."/>
            <person name="Liu J."/>
            <person name="Liu S."/>
            <person name="Lokyitsang T."/>
            <person name="Lokyitsang Y."/>
            <person name="Lubonja R."/>
            <person name="Lui A."/>
            <person name="MacDonald P."/>
            <person name="Magnisalis V."/>
            <person name="Maru K."/>
            <person name="Matthews C."/>
            <person name="McCusker W."/>
            <person name="McDonough S."/>
            <person name="Mehta T."/>
            <person name="Meldrim J."/>
            <person name="Meneus L."/>
            <person name="Mihai O."/>
            <person name="Mihalev A."/>
            <person name="Mihova T."/>
            <person name="Mittelman R."/>
            <person name="Mlenga V."/>
            <person name="Montmayeur A."/>
            <person name="Mulrain L."/>
            <person name="Navidi A."/>
            <person name="Naylor J."/>
            <person name="Negash T."/>
            <person name="Nguyen T."/>
            <person name="Nguyen N."/>
            <person name="Nicol R."/>
            <person name="Norbu C."/>
            <person name="Norbu N."/>
            <person name="Novod N."/>
            <person name="O'Neill B."/>
            <person name="Osman S."/>
            <person name="Markiewicz E."/>
            <person name="Oyono O.L."/>
            <person name="Patti C."/>
            <person name="Phunkhang P."/>
            <person name="Pierre F."/>
            <person name="Priest M."/>
            <person name="Raghuraman S."/>
            <person name="Rege F."/>
            <person name="Reyes R."/>
            <person name="Rise C."/>
            <person name="Rogov P."/>
            <person name="Ross K."/>
            <person name="Ryan E."/>
            <person name="Settipalli S."/>
            <person name="Shea T."/>
            <person name="Sherpa N."/>
            <person name="Shi L."/>
            <person name="Shih D."/>
            <person name="Sparrow T."/>
            <person name="Spaulding J."/>
            <person name="Stalker J."/>
            <person name="Stange-Thomann N."/>
            <person name="Stavropoulos S."/>
            <person name="Stone C."/>
            <person name="Strader C."/>
            <person name="Tesfaye S."/>
            <person name="Thomson T."/>
            <person name="Thoulutsang Y."/>
            <person name="Thoulutsang D."/>
            <person name="Topham K."/>
            <person name="Topping I."/>
            <person name="Tsamla T."/>
            <person name="Vassiliev H."/>
            <person name="Vo A."/>
            <person name="Wangchuk T."/>
            <person name="Wangdi T."/>
            <person name="Weiand M."/>
            <person name="Wilkinson J."/>
            <person name="Wilson A."/>
            <person name="Yadav S."/>
            <person name="Young G."/>
            <person name="Yu Q."/>
            <person name="Zembek L."/>
            <person name="Zhong D."/>
            <person name="Zimmer A."/>
            <person name="Zwirko Z."/>
            <person name="Jaffe D.B."/>
            <person name="Alvarez P."/>
            <person name="Brockman W."/>
            <person name="Butler J."/>
            <person name="Chin C."/>
            <person name="Gnerre S."/>
            <person name="Grabherr M."/>
            <person name="Kleber M."/>
            <person name="Mauceli E."/>
            <person name="MacCallum I."/>
        </authorList>
    </citation>
    <scope>NUCLEOTIDE SEQUENCE [LARGE SCALE GENOMIC DNA]</scope>
    <source>
        <strain evidence="4">Tucson 14024-0371.13</strain>
    </source>
</reference>
<dbReference type="OMA" id="MFNAQVF"/>
<dbReference type="InterPro" id="IPR035240">
    <property type="entry name" value="SprT_Zn_ribbon"/>
</dbReference>
<feature type="region of interest" description="Disordered" evidence="1">
    <location>
        <begin position="456"/>
        <end position="600"/>
    </location>
</feature>
<proteinExistence type="predicted"/>
<feature type="compositionally biased region" description="Low complexity" evidence="1">
    <location>
        <begin position="360"/>
        <end position="380"/>
    </location>
</feature>
<feature type="compositionally biased region" description="Low complexity" evidence="1">
    <location>
        <begin position="474"/>
        <end position="490"/>
    </location>
</feature>
<dbReference type="InParanoid" id="B3MR26"/>
<dbReference type="PANTHER" id="PTHR23099:SF0">
    <property type="entry name" value="GERM CELL NUCLEAR ACIDIC PROTEIN"/>
    <property type="match status" value="1"/>
</dbReference>
<feature type="region of interest" description="Disordered" evidence="1">
    <location>
        <begin position="30"/>
        <end position="85"/>
    </location>
</feature>
<dbReference type="OrthoDB" id="20772at2759"/>
<dbReference type="GO" id="GO:0005634">
    <property type="term" value="C:nucleus"/>
    <property type="evidence" value="ECO:0007669"/>
    <property type="project" value="TreeGrafter"/>
</dbReference>
<dbReference type="GO" id="GO:0006974">
    <property type="term" value="P:DNA damage response"/>
    <property type="evidence" value="ECO:0007669"/>
    <property type="project" value="UniProtKB-ARBA"/>
</dbReference>
<dbReference type="EMBL" id="CH902622">
    <property type="protein sequence ID" value="EDV34231.1"/>
    <property type="molecule type" value="Genomic_DNA"/>
</dbReference>
<feature type="region of interest" description="Disordered" evidence="1">
    <location>
        <begin position="709"/>
        <end position="756"/>
    </location>
</feature>
<feature type="region of interest" description="Disordered" evidence="1">
    <location>
        <begin position="119"/>
        <end position="176"/>
    </location>
</feature>
<evidence type="ECO:0000313" key="4">
    <source>
        <dbReference type="Proteomes" id="UP000007801"/>
    </source>
</evidence>
<gene>
    <name evidence="3" type="primary">Dana\GF21076</name>
    <name evidence="3" type="synonym">dana_GLEANR_4301</name>
    <name evidence="3" type="ORF">GF21076</name>
</gene>
<protein>
    <submittedName>
        <fullName evidence="3">Uncharacterized protein, isoform A</fullName>
    </submittedName>
</protein>
<dbReference type="PhylomeDB" id="B3MR26"/>
<feature type="compositionally biased region" description="Basic and acidic residues" evidence="1">
    <location>
        <begin position="284"/>
        <end position="295"/>
    </location>
</feature>
<feature type="region of interest" description="Disordered" evidence="1">
    <location>
        <begin position="635"/>
        <end position="669"/>
    </location>
</feature>
<feature type="compositionally biased region" description="Polar residues" evidence="1">
    <location>
        <begin position="649"/>
        <end position="661"/>
    </location>
</feature>
<feature type="compositionally biased region" description="Basic residues" evidence="1">
    <location>
        <begin position="540"/>
        <end position="550"/>
    </location>
</feature>
<dbReference type="InterPro" id="IPR006640">
    <property type="entry name" value="SprT-like_domain"/>
</dbReference>